<dbReference type="RefSeq" id="WP_323377156.1">
    <property type="nucleotide sequence ID" value="NZ_WEGJ01000003.1"/>
</dbReference>
<dbReference type="EMBL" id="WEGJ01000003">
    <property type="protein sequence ID" value="MQY11116.1"/>
    <property type="molecule type" value="Genomic_DNA"/>
</dbReference>
<protein>
    <submittedName>
        <fullName evidence="3">Uncharacterized protein</fullName>
    </submittedName>
</protein>
<proteinExistence type="predicted"/>
<dbReference type="AlphaFoldDB" id="A0A7K0CCM6"/>
<evidence type="ECO:0000256" key="1">
    <source>
        <dbReference type="SAM" id="MobiDB-lite"/>
    </source>
</evidence>
<keyword evidence="2" id="KW-0812">Transmembrane</keyword>
<organism evidence="3 4">
    <name type="scientific">Streptomyces smaragdinus</name>
    <dbReference type="NCBI Taxonomy" id="2585196"/>
    <lineage>
        <taxon>Bacteria</taxon>
        <taxon>Bacillati</taxon>
        <taxon>Actinomycetota</taxon>
        <taxon>Actinomycetes</taxon>
        <taxon>Kitasatosporales</taxon>
        <taxon>Streptomycetaceae</taxon>
        <taxon>Streptomyces</taxon>
    </lineage>
</organism>
<feature type="compositionally biased region" description="Low complexity" evidence="1">
    <location>
        <begin position="82"/>
        <end position="91"/>
    </location>
</feature>
<feature type="region of interest" description="Disordered" evidence="1">
    <location>
        <begin position="1"/>
        <end position="51"/>
    </location>
</feature>
<gene>
    <name evidence="3" type="ORF">SRB5_12300</name>
</gene>
<feature type="compositionally biased region" description="Basic and acidic residues" evidence="1">
    <location>
        <begin position="92"/>
        <end position="107"/>
    </location>
</feature>
<feature type="transmembrane region" description="Helical" evidence="2">
    <location>
        <begin position="55"/>
        <end position="75"/>
    </location>
</feature>
<keyword evidence="2" id="KW-0472">Membrane</keyword>
<feature type="region of interest" description="Disordered" evidence="1">
    <location>
        <begin position="77"/>
        <end position="108"/>
    </location>
</feature>
<sequence length="247" mass="25532">MSWQNNPQPPQNPYQQQPQGQNPFAQQPQNPYGPQQGFPPGQPQPPRRPSRLQPVLVKLIGVVVALGIAGAIAVLRDDDSSSPRSSGSDSSQEWKEGGCGGPDKDKGGTAYRTYDCDDAAATLKALKVMGGSFMPDSIQCPAGTDAIIEVKTTYGSGGGGIPSSTVCGRNLKGDHPGDAGAGGGQLVEGDCIDNTAKEIACATAGDSDFKVMGLVKDKAQCPSGTTEPLELMMAIGRPYSVICGGKP</sequence>
<feature type="compositionally biased region" description="Low complexity" evidence="1">
    <location>
        <begin position="13"/>
        <end position="39"/>
    </location>
</feature>
<keyword evidence="2" id="KW-1133">Transmembrane helix</keyword>
<reference evidence="3 4" key="1">
    <citation type="submission" date="2019-10" db="EMBL/GenBank/DDBJ databases">
        <title>Streptomyces smaragdinus sp. nov. and Streptomyces fabii sp. nov., isolated from the gut of fungus growing-termite Macrotermes natalensis.</title>
        <authorList>
            <person name="Schwitalla J."/>
            <person name="Benndorf R."/>
            <person name="Martin K."/>
            <person name="De Beer W."/>
            <person name="Kaster A.-K."/>
            <person name="Vollmers J."/>
            <person name="Poulsen M."/>
            <person name="Beemelmanns C."/>
        </authorList>
    </citation>
    <scope>NUCLEOTIDE SEQUENCE [LARGE SCALE GENOMIC DNA]</scope>
    <source>
        <strain evidence="3 4">RB5</strain>
    </source>
</reference>
<evidence type="ECO:0000313" key="3">
    <source>
        <dbReference type="EMBL" id="MQY11116.1"/>
    </source>
</evidence>
<dbReference type="Proteomes" id="UP000466345">
    <property type="component" value="Unassembled WGS sequence"/>
</dbReference>
<evidence type="ECO:0000313" key="4">
    <source>
        <dbReference type="Proteomes" id="UP000466345"/>
    </source>
</evidence>
<name>A0A7K0CCM6_9ACTN</name>
<evidence type="ECO:0000256" key="2">
    <source>
        <dbReference type="SAM" id="Phobius"/>
    </source>
</evidence>
<comment type="caution">
    <text evidence="3">The sequence shown here is derived from an EMBL/GenBank/DDBJ whole genome shotgun (WGS) entry which is preliminary data.</text>
</comment>
<keyword evidence="4" id="KW-1185">Reference proteome</keyword>
<accession>A0A7K0CCM6</accession>